<dbReference type="InterPro" id="IPR021315">
    <property type="entry name" value="Gap/Sap"/>
</dbReference>
<dbReference type="AlphaFoldDB" id="A0A1I5AC98"/>
<keyword evidence="3" id="KW-1185">Reference proteome</keyword>
<gene>
    <name evidence="2" type="ORF">SAMN05216219_1338</name>
</gene>
<evidence type="ECO:0000313" key="3">
    <source>
        <dbReference type="Proteomes" id="UP000198867"/>
    </source>
</evidence>
<protein>
    <submittedName>
        <fullName evidence="2">Sap, sulfolipid-1-addressing protein</fullName>
    </submittedName>
</protein>
<keyword evidence="1" id="KW-0812">Transmembrane</keyword>
<evidence type="ECO:0000313" key="2">
    <source>
        <dbReference type="EMBL" id="SFN60074.1"/>
    </source>
</evidence>
<evidence type="ECO:0000256" key="1">
    <source>
        <dbReference type="SAM" id="Phobius"/>
    </source>
</evidence>
<feature type="transmembrane region" description="Helical" evidence="1">
    <location>
        <begin position="156"/>
        <end position="179"/>
    </location>
</feature>
<dbReference type="EMBL" id="FOVM01000003">
    <property type="protein sequence ID" value="SFN60074.1"/>
    <property type="molecule type" value="Genomic_DNA"/>
</dbReference>
<reference evidence="3" key="1">
    <citation type="submission" date="2016-10" db="EMBL/GenBank/DDBJ databases">
        <authorList>
            <person name="Varghese N."/>
            <person name="Submissions S."/>
        </authorList>
    </citation>
    <scope>NUCLEOTIDE SEQUENCE [LARGE SCALE GENOMIC DNA]</scope>
    <source>
        <strain evidence="3">CGMCC 1.11101</strain>
    </source>
</reference>
<dbReference type="Proteomes" id="UP000198867">
    <property type="component" value="Unassembled WGS sequence"/>
</dbReference>
<organism evidence="2 3">
    <name type="scientific">Mycetocola miduiensis</name>
    <dbReference type="NCBI Taxonomy" id="995034"/>
    <lineage>
        <taxon>Bacteria</taxon>
        <taxon>Bacillati</taxon>
        <taxon>Actinomycetota</taxon>
        <taxon>Actinomycetes</taxon>
        <taxon>Micrococcales</taxon>
        <taxon>Microbacteriaceae</taxon>
        <taxon>Mycetocola</taxon>
    </lineage>
</organism>
<dbReference type="RefSeq" id="WP_090709927.1">
    <property type="nucleotide sequence ID" value="NZ_FOVM01000003.1"/>
</dbReference>
<proteinExistence type="predicted"/>
<sequence length="221" mass="23066">MTEAIGQILPLAIAVALSTVPILATILILLSDAKPIVSIALLVGWAVGVASVLTLFTIGIGLIPASFLRRNDSAVGIFRMVLGCVLLVYPVIVWRRHPPRPPSELPHWMSTLGKINAWGALGFGIALALRPKNVILSVAGAVVIGDASLREGDAAIVIAIFTLVGVSTVAAPIIGYLAAPEKTRKPLNATRTWLVNHGEILMVVVSLMAGVVIIGSGIAKL</sequence>
<feature type="transmembrane region" description="Helical" evidence="1">
    <location>
        <begin position="73"/>
        <end position="94"/>
    </location>
</feature>
<feature type="transmembrane region" description="Helical" evidence="1">
    <location>
        <begin position="6"/>
        <end position="30"/>
    </location>
</feature>
<name>A0A1I5AC98_9MICO</name>
<feature type="transmembrane region" description="Helical" evidence="1">
    <location>
        <begin position="200"/>
        <end position="219"/>
    </location>
</feature>
<keyword evidence="1" id="KW-1133">Transmembrane helix</keyword>
<feature type="transmembrane region" description="Helical" evidence="1">
    <location>
        <begin position="42"/>
        <end position="67"/>
    </location>
</feature>
<dbReference type="Pfam" id="PF11139">
    <property type="entry name" value="SfLAP"/>
    <property type="match status" value="1"/>
</dbReference>
<dbReference type="OrthoDB" id="4462109at2"/>
<dbReference type="STRING" id="995034.SAMN05216219_1338"/>
<accession>A0A1I5AC98</accession>
<keyword evidence="1" id="KW-0472">Membrane</keyword>